<dbReference type="AlphaFoldDB" id="K0S6B0"/>
<keyword evidence="3" id="KW-1185">Reference proteome</keyword>
<protein>
    <submittedName>
        <fullName evidence="2">Uncharacterized protein</fullName>
    </submittedName>
</protein>
<feature type="compositionally biased region" description="Basic residues" evidence="1">
    <location>
        <begin position="61"/>
        <end position="71"/>
    </location>
</feature>
<gene>
    <name evidence="2" type="ORF">THAOC_18820</name>
</gene>
<sequence length="121" mass="13472">TFDMEEGSKDLSTKRRNGATLTKFDESVHGKFQGIADLAAYNCALEPKKKYICSFPGSANVHKKAPAKKAPARAPSDEKPRAKAATETQTPEPKRARRSRKQVRYHSEDDNEDSGSEYENV</sequence>
<evidence type="ECO:0000313" key="3">
    <source>
        <dbReference type="Proteomes" id="UP000266841"/>
    </source>
</evidence>
<comment type="caution">
    <text evidence="2">The sequence shown here is derived from an EMBL/GenBank/DDBJ whole genome shotgun (WGS) entry which is preliminary data.</text>
</comment>
<evidence type="ECO:0000256" key="1">
    <source>
        <dbReference type="SAM" id="MobiDB-lite"/>
    </source>
</evidence>
<name>K0S6B0_THAOC</name>
<dbReference type="EMBL" id="AGNL01020699">
    <property type="protein sequence ID" value="EJK60770.1"/>
    <property type="molecule type" value="Genomic_DNA"/>
</dbReference>
<feature type="non-terminal residue" evidence="2">
    <location>
        <position position="1"/>
    </location>
</feature>
<feature type="region of interest" description="Disordered" evidence="1">
    <location>
        <begin position="56"/>
        <end position="121"/>
    </location>
</feature>
<dbReference type="Proteomes" id="UP000266841">
    <property type="component" value="Unassembled WGS sequence"/>
</dbReference>
<feature type="compositionally biased region" description="Basic residues" evidence="1">
    <location>
        <begin position="95"/>
        <end position="104"/>
    </location>
</feature>
<accession>K0S6B0</accession>
<feature type="compositionally biased region" description="Acidic residues" evidence="1">
    <location>
        <begin position="109"/>
        <end position="121"/>
    </location>
</feature>
<proteinExistence type="predicted"/>
<reference evidence="2 3" key="1">
    <citation type="journal article" date="2012" name="Genome Biol.">
        <title>Genome and low-iron response of an oceanic diatom adapted to chronic iron limitation.</title>
        <authorList>
            <person name="Lommer M."/>
            <person name="Specht M."/>
            <person name="Roy A.S."/>
            <person name="Kraemer L."/>
            <person name="Andreson R."/>
            <person name="Gutowska M.A."/>
            <person name="Wolf J."/>
            <person name="Bergner S.V."/>
            <person name="Schilhabel M.B."/>
            <person name="Klostermeier U.C."/>
            <person name="Beiko R.G."/>
            <person name="Rosenstiel P."/>
            <person name="Hippler M."/>
            <person name="Laroche J."/>
        </authorList>
    </citation>
    <scope>NUCLEOTIDE SEQUENCE [LARGE SCALE GENOMIC DNA]</scope>
    <source>
        <strain evidence="2 3">CCMP1005</strain>
    </source>
</reference>
<organism evidence="2 3">
    <name type="scientific">Thalassiosira oceanica</name>
    <name type="common">Marine diatom</name>
    <dbReference type="NCBI Taxonomy" id="159749"/>
    <lineage>
        <taxon>Eukaryota</taxon>
        <taxon>Sar</taxon>
        <taxon>Stramenopiles</taxon>
        <taxon>Ochrophyta</taxon>
        <taxon>Bacillariophyta</taxon>
        <taxon>Coscinodiscophyceae</taxon>
        <taxon>Thalassiosirophycidae</taxon>
        <taxon>Thalassiosirales</taxon>
        <taxon>Thalassiosiraceae</taxon>
        <taxon>Thalassiosira</taxon>
    </lineage>
</organism>
<evidence type="ECO:0000313" key="2">
    <source>
        <dbReference type="EMBL" id="EJK60770.1"/>
    </source>
</evidence>